<dbReference type="PANTHER" id="PTHR34365">
    <property type="entry name" value="ENOLASE (DUF1399)"/>
    <property type="match status" value="1"/>
</dbReference>
<feature type="compositionally biased region" description="Basic and acidic residues" evidence="1">
    <location>
        <begin position="477"/>
        <end position="491"/>
    </location>
</feature>
<protein>
    <submittedName>
        <fullName evidence="2">Uncharacterized protein</fullName>
    </submittedName>
</protein>
<name>A0A4Q2DAD5_9AGAR</name>
<dbReference type="STRING" id="2316362.A0A4Q2DAD5"/>
<feature type="compositionally biased region" description="Basic and acidic residues" evidence="1">
    <location>
        <begin position="452"/>
        <end position="462"/>
    </location>
</feature>
<organism evidence="2 3">
    <name type="scientific">Candolleomyces aberdarensis</name>
    <dbReference type="NCBI Taxonomy" id="2316362"/>
    <lineage>
        <taxon>Eukaryota</taxon>
        <taxon>Fungi</taxon>
        <taxon>Dikarya</taxon>
        <taxon>Basidiomycota</taxon>
        <taxon>Agaricomycotina</taxon>
        <taxon>Agaricomycetes</taxon>
        <taxon>Agaricomycetidae</taxon>
        <taxon>Agaricales</taxon>
        <taxon>Agaricineae</taxon>
        <taxon>Psathyrellaceae</taxon>
        <taxon>Candolleomyces</taxon>
    </lineage>
</organism>
<evidence type="ECO:0000313" key="2">
    <source>
        <dbReference type="EMBL" id="RXW15295.1"/>
    </source>
</evidence>
<dbReference type="InterPro" id="IPR009836">
    <property type="entry name" value="GRDP-like"/>
</dbReference>
<dbReference type="AlphaFoldDB" id="A0A4Q2DAD5"/>
<sequence length="569" mass="62927">MDASSPSTEQLPAYSRIAQPGSTPLEGTDDDLLLPHYNFPTRFKVGQVFTDGLFVDIEQIKGHLALLNAFSNLKTQVEGLNLNIKNMPGDREKRWAWFVELAVERFDVWARSLKSKDALQPLEDTLPPLDVLMVWHSYMLNPRWYTEDGQRILQCKPLAELGQVFGKELPRLPSLLDLPPAEVRANAFYTRVGLPFDPIQSTSIIVPYMKSDGTGGTFFTESRVADQKAGRLLISDVAKRYDAAATGSSTGNKAVTTTGDPLLKTLCGASDKLASEQSDVAAIGSSNCKNNRIATESTVGCNEALCLEILHGADYKLAEIRGQFKMNKLYVPLLSPLLFSKDHERPFDSFDLLSPAVWCSRRKLEVVAYNRIMNRFLDLLSSSPASFFVPTLDIDLVWHTHQLMNAQYEADSTHASEHNAVLFACRNRRTFDTAKIRHKEHAKKMERRVKRAEKGKSEKAVKASDLLSNEGSSEQGMSKEGRDKRERERKENDASYCGYGAAFLMPVPLFYGGGGYLNGGAVEERAIQAGAGMPGAEGDVVVLVEGGQEEVGVEEAVGVVEDVEVEVQR</sequence>
<feature type="region of interest" description="Disordered" evidence="1">
    <location>
        <begin position="1"/>
        <end position="25"/>
    </location>
</feature>
<proteinExistence type="predicted"/>
<dbReference type="EMBL" id="SDEE01000569">
    <property type="protein sequence ID" value="RXW15295.1"/>
    <property type="molecule type" value="Genomic_DNA"/>
</dbReference>
<dbReference type="PANTHER" id="PTHR34365:SF7">
    <property type="entry name" value="GLYCINE-RICH DOMAIN-CONTAINING PROTEIN 1"/>
    <property type="match status" value="1"/>
</dbReference>
<feature type="compositionally biased region" description="Polar residues" evidence="1">
    <location>
        <begin position="1"/>
        <end position="10"/>
    </location>
</feature>
<evidence type="ECO:0000256" key="1">
    <source>
        <dbReference type="SAM" id="MobiDB-lite"/>
    </source>
</evidence>
<accession>A0A4Q2DAD5</accession>
<feature type="compositionally biased region" description="Basic residues" evidence="1">
    <location>
        <begin position="436"/>
        <end position="451"/>
    </location>
</feature>
<comment type="caution">
    <text evidence="2">The sequence shown here is derived from an EMBL/GenBank/DDBJ whole genome shotgun (WGS) entry which is preliminary data.</text>
</comment>
<dbReference type="Proteomes" id="UP000290288">
    <property type="component" value="Unassembled WGS sequence"/>
</dbReference>
<feature type="region of interest" description="Disordered" evidence="1">
    <location>
        <begin position="436"/>
        <end position="491"/>
    </location>
</feature>
<dbReference type="OrthoDB" id="2684236at2759"/>
<gene>
    <name evidence="2" type="ORF">EST38_g10559</name>
</gene>
<evidence type="ECO:0000313" key="3">
    <source>
        <dbReference type="Proteomes" id="UP000290288"/>
    </source>
</evidence>
<reference evidence="2 3" key="1">
    <citation type="submission" date="2019-01" db="EMBL/GenBank/DDBJ databases">
        <title>Draft genome sequence of Psathyrella aberdarensis IHI B618.</title>
        <authorList>
            <person name="Buettner E."/>
            <person name="Kellner H."/>
        </authorList>
    </citation>
    <scope>NUCLEOTIDE SEQUENCE [LARGE SCALE GENOMIC DNA]</scope>
    <source>
        <strain evidence="2 3">IHI B618</strain>
    </source>
</reference>
<dbReference type="Pfam" id="PF07173">
    <property type="entry name" value="GRDP-like"/>
    <property type="match status" value="1"/>
</dbReference>
<feature type="compositionally biased region" description="Polar residues" evidence="1">
    <location>
        <begin position="466"/>
        <end position="476"/>
    </location>
</feature>
<keyword evidence="3" id="KW-1185">Reference proteome</keyword>